<sequence length="105" mass="12205">MLLSKQDNSSLSLSAKVKLTVQIFMSMLDIFIIVVATASAIIFKVFLYRRIQRWMDQDLIKGLANGDNEKQSYLSREHQRLISEKTPRKLLHQLLTEHAKHYSSE</sequence>
<dbReference type="STRING" id="1045558.SAMN05216175_106224"/>
<reference evidence="3" key="1">
    <citation type="submission" date="2016-10" db="EMBL/GenBank/DDBJ databases">
        <authorList>
            <person name="Varghese N."/>
            <person name="Submissions S."/>
        </authorList>
    </citation>
    <scope>NUCLEOTIDE SEQUENCE [LARGE SCALE GENOMIC DNA]</scope>
    <source>
        <strain evidence="3">CGMCC 1.10971</strain>
    </source>
</reference>
<proteinExistence type="predicted"/>
<keyword evidence="1" id="KW-1133">Transmembrane helix</keyword>
<feature type="transmembrane region" description="Helical" evidence="1">
    <location>
        <begin position="20"/>
        <end position="47"/>
    </location>
</feature>
<gene>
    <name evidence="2" type="ORF">SAMN05216175_106224</name>
</gene>
<evidence type="ECO:0000313" key="3">
    <source>
        <dbReference type="Proteomes" id="UP000198623"/>
    </source>
</evidence>
<evidence type="ECO:0000256" key="1">
    <source>
        <dbReference type="SAM" id="Phobius"/>
    </source>
</evidence>
<name>A0A1I2RXD9_9GAMM</name>
<keyword evidence="1" id="KW-0812">Transmembrane</keyword>
<protein>
    <submittedName>
        <fullName evidence="2">Uncharacterized protein</fullName>
    </submittedName>
</protein>
<dbReference type="AlphaFoldDB" id="A0A1I2RXD9"/>
<dbReference type="Proteomes" id="UP000198623">
    <property type="component" value="Unassembled WGS sequence"/>
</dbReference>
<evidence type="ECO:0000313" key="2">
    <source>
        <dbReference type="EMBL" id="SFG42416.1"/>
    </source>
</evidence>
<organism evidence="2 3">
    <name type="scientific">Neptunomonas qingdaonensis</name>
    <dbReference type="NCBI Taxonomy" id="1045558"/>
    <lineage>
        <taxon>Bacteria</taxon>
        <taxon>Pseudomonadati</taxon>
        <taxon>Pseudomonadota</taxon>
        <taxon>Gammaproteobacteria</taxon>
        <taxon>Oceanospirillales</taxon>
        <taxon>Oceanospirillaceae</taxon>
        <taxon>Neptunomonas</taxon>
    </lineage>
</organism>
<dbReference type="EMBL" id="FOOU01000006">
    <property type="protein sequence ID" value="SFG42416.1"/>
    <property type="molecule type" value="Genomic_DNA"/>
</dbReference>
<keyword evidence="1" id="KW-0472">Membrane</keyword>
<accession>A0A1I2RXD9</accession>
<keyword evidence="3" id="KW-1185">Reference proteome</keyword>